<dbReference type="Proteomes" id="UP000634136">
    <property type="component" value="Unassembled WGS sequence"/>
</dbReference>
<evidence type="ECO:0000313" key="4">
    <source>
        <dbReference type="Proteomes" id="UP000634136"/>
    </source>
</evidence>
<dbReference type="EMBL" id="JAAIUW010000005">
    <property type="protein sequence ID" value="KAF7831987.1"/>
    <property type="molecule type" value="Genomic_DNA"/>
</dbReference>
<dbReference type="AlphaFoldDB" id="A0A834WTB0"/>
<protein>
    <submittedName>
        <fullName evidence="3">Reverse transcriptase</fullName>
    </submittedName>
</protein>
<proteinExistence type="predicted"/>
<reference evidence="3" key="1">
    <citation type="submission" date="2020-09" db="EMBL/GenBank/DDBJ databases">
        <title>Genome-Enabled Discovery of Anthraquinone Biosynthesis in Senna tora.</title>
        <authorList>
            <person name="Kang S.-H."/>
            <person name="Pandey R.P."/>
            <person name="Lee C.-M."/>
            <person name="Sim J.-S."/>
            <person name="Jeong J.-T."/>
            <person name="Choi B.-S."/>
            <person name="Jung M."/>
            <person name="Ginzburg D."/>
            <person name="Zhao K."/>
            <person name="Won S.Y."/>
            <person name="Oh T.-J."/>
            <person name="Yu Y."/>
            <person name="Kim N.-H."/>
            <person name="Lee O.R."/>
            <person name="Lee T.-H."/>
            <person name="Bashyal P."/>
            <person name="Kim T.-S."/>
            <person name="Lee W.-H."/>
            <person name="Kawkins C."/>
            <person name="Kim C.-K."/>
            <person name="Kim J.S."/>
            <person name="Ahn B.O."/>
            <person name="Rhee S.Y."/>
            <person name="Sohng J.K."/>
        </authorList>
    </citation>
    <scope>NUCLEOTIDE SEQUENCE</scope>
    <source>
        <tissue evidence="3">Leaf</tissue>
    </source>
</reference>
<dbReference type="GO" id="GO:0003964">
    <property type="term" value="F:RNA-directed DNA polymerase activity"/>
    <property type="evidence" value="ECO:0007669"/>
    <property type="project" value="UniProtKB-KW"/>
</dbReference>
<gene>
    <name evidence="3" type="ORF">G2W53_014320</name>
</gene>
<feature type="region of interest" description="Disordered" evidence="1">
    <location>
        <begin position="1"/>
        <end position="81"/>
    </location>
</feature>
<sequence length="232" mass="26467">MGRLGFPNTPISLYNEKNSKKRPYTTQSSEISSESPYKKRKVSTMAENPREIGWLDSSDSDDGEDVEEMQENLTLQGTPTLDPRPAHAPVVSLEPEFVQANPTFWEKCLVGLLIDSRKFKVSRMQSIIDHYWYLRGPARVVGRVRRYYVIHFEVDEDRQQILNEGPWAMQGGLLTMFPWELNLVLPNLLVTETTSSGYIVVLNEFSKSVKDVGALGTFHMTVTAPKNKWMPL</sequence>
<evidence type="ECO:0000259" key="2">
    <source>
        <dbReference type="Pfam" id="PF14111"/>
    </source>
</evidence>
<feature type="domain" description="DUF4283" evidence="2">
    <location>
        <begin position="105"/>
        <end position="182"/>
    </location>
</feature>
<feature type="compositionally biased region" description="Polar residues" evidence="1">
    <location>
        <begin position="24"/>
        <end position="35"/>
    </location>
</feature>
<evidence type="ECO:0000256" key="1">
    <source>
        <dbReference type="SAM" id="MobiDB-lite"/>
    </source>
</evidence>
<dbReference type="InterPro" id="IPR025558">
    <property type="entry name" value="DUF4283"/>
</dbReference>
<organism evidence="3 4">
    <name type="scientific">Senna tora</name>
    <dbReference type="NCBI Taxonomy" id="362788"/>
    <lineage>
        <taxon>Eukaryota</taxon>
        <taxon>Viridiplantae</taxon>
        <taxon>Streptophyta</taxon>
        <taxon>Embryophyta</taxon>
        <taxon>Tracheophyta</taxon>
        <taxon>Spermatophyta</taxon>
        <taxon>Magnoliopsida</taxon>
        <taxon>eudicotyledons</taxon>
        <taxon>Gunneridae</taxon>
        <taxon>Pentapetalae</taxon>
        <taxon>rosids</taxon>
        <taxon>fabids</taxon>
        <taxon>Fabales</taxon>
        <taxon>Fabaceae</taxon>
        <taxon>Caesalpinioideae</taxon>
        <taxon>Cassia clade</taxon>
        <taxon>Senna</taxon>
    </lineage>
</organism>
<dbReference type="OrthoDB" id="1435101at2759"/>
<keyword evidence="3" id="KW-0548">Nucleotidyltransferase</keyword>
<feature type="compositionally biased region" description="Acidic residues" evidence="1">
    <location>
        <begin position="58"/>
        <end position="70"/>
    </location>
</feature>
<name>A0A834WTB0_9FABA</name>
<dbReference type="Pfam" id="PF14111">
    <property type="entry name" value="DUF4283"/>
    <property type="match status" value="1"/>
</dbReference>
<evidence type="ECO:0000313" key="3">
    <source>
        <dbReference type="EMBL" id="KAF7831987.1"/>
    </source>
</evidence>
<keyword evidence="4" id="KW-1185">Reference proteome</keyword>
<comment type="caution">
    <text evidence="3">The sequence shown here is derived from an EMBL/GenBank/DDBJ whole genome shotgun (WGS) entry which is preliminary data.</text>
</comment>
<accession>A0A834WTB0</accession>
<keyword evidence="3" id="KW-0808">Transferase</keyword>
<keyword evidence="3" id="KW-0695">RNA-directed DNA polymerase</keyword>